<proteinExistence type="predicted"/>
<dbReference type="OrthoDB" id="583431at2"/>
<gene>
    <name evidence="1" type="ORF">FCI23_06925</name>
</gene>
<dbReference type="InterPro" id="IPR046037">
    <property type="entry name" value="DUF5995"/>
</dbReference>
<dbReference type="Pfam" id="PF19458">
    <property type="entry name" value="DUF5995"/>
    <property type="match status" value="1"/>
</dbReference>
<dbReference type="AlphaFoldDB" id="A0A4U0SRJ0"/>
<dbReference type="Proteomes" id="UP000305778">
    <property type="component" value="Unassembled WGS sequence"/>
</dbReference>
<organism evidence="1 2">
    <name type="scientific">Actinacidiphila oryziradicis</name>
    <dbReference type="NCBI Taxonomy" id="2571141"/>
    <lineage>
        <taxon>Bacteria</taxon>
        <taxon>Bacillati</taxon>
        <taxon>Actinomycetota</taxon>
        <taxon>Actinomycetes</taxon>
        <taxon>Kitasatosporales</taxon>
        <taxon>Streptomycetaceae</taxon>
        <taxon>Actinacidiphila</taxon>
    </lineage>
</organism>
<name>A0A4U0SRJ0_9ACTN</name>
<dbReference type="EMBL" id="SUMC01000004">
    <property type="protein sequence ID" value="TKA12556.1"/>
    <property type="molecule type" value="Genomic_DNA"/>
</dbReference>
<keyword evidence="2" id="KW-1185">Reference proteome</keyword>
<protein>
    <submittedName>
        <fullName evidence="1">Uncharacterized protein</fullName>
    </submittedName>
</protein>
<reference evidence="1 2" key="1">
    <citation type="submission" date="2019-04" db="EMBL/GenBank/DDBJ databases">
        <title>Streptomyces oryziradicis sp. nov., a novel actinomycete isolated from rhizosphere soil of rice (Oryza sativa L.).</title>
        <authorList>
            <person name="Li C."/>
        </authorList>
    </citation>
    <scope>NUCLEOTIDE SEQUENCE [LARGE SCALE GENOMIC DNA]</scope>
    <source>
        <strain evidence="1 2">NEAU-C40</strain>
    </source>
</reference>
<comment type="caution">
    <text evidence="1">The sequence shown here is derived from an EMBL/GenBank/DDBJ whole genome shotgun (WGS) entry which is preliminary data.</text>
</comment>
<evidence type="ECO:0000313" key="2">
    <source>
        <dbReference type="Proteomes" id="UP000305778"/>
    </source>
</evidence>
<accession>A0A4U0SRJ0</accession>
<evidence type="ECO:0000313" key="1">
    <source>
        <dbReference type="EMBL" id="TKA12556.1"/>
    </source>
</evidence>
<sequence>MHALSDALPSRDGVAVFNRVYLSVTEELRRLIAADAFEDPAAAAELGVRFAGRYLAAVEDDAAGRRAPACWRPLLQMRGHRGVRPLQFALCGINAHVGHDLALAVVDACRALDVAPPLLQRDFDRVGELLTVIEERVREELMPGPDLLDIADPLTHLVGSWSLERARDAAWAAARALWSLRGLRDVCEEFEERLDAGVGLVGRFLLTPLD</sequence>